<protein>
    <submittedName>
        <fullName evidence="1">Uncharacterized protein</fullName>
    </submittedName>
</protein>
<dbReference type="Proteomes" id="UP001152747">
    <property type="component" value="Unassembled WGS sequence"/>
</dbReference>
<dbReference type="AlphaFoldDB" id="A0A9P1MZK3"/>
<dbReference type="EMBL" id="CANHGI010000003">
    <property type="protein sequence ID" value="CAI5446064.1"/>
    <property type="molecule type" value="Genomic_DNA"/>
</dbReference>
<sequence length="104" mass="12241">MRFDRRHSVNQKRFIFILFQWESKEWFELEPEKLVFQQSQEAIVVEMVNSKGITWQLWLKYNSAAPDYWSVVQGTSTQPGNQVPDIPQYFGGFGACEKINMNSC</sequence>
<gene>
    <name evidence="1" type="ORF">CAMP_LOCUS8701</name>
</gene>
<keyword evidence="2" id="KW-1185">Reference proteome</keyword>
<accession>A0A9P1MZK3</accession>
<evidence type="ECO:0000313" key="1">
    <source>
        <dbReference type="EMBL" id="CAI5446064.1"/>
    </source>
</evidence>
<reference evidence="1" key="1">
    <citation type="submission" date="2022-11" db="EMBL/GenBank/DDBJ databases">
        <authorList>
            <person name="Kikuchi T."/>
        </authorList>
    </citation>
    <scope>NUCLEOTIDE SEQUENCE</scope>
    <source>
        <strain evidence="1">PS1010</strain>
    </source>
</reference>
<evidence type="ECO:0000313" key="2">
    <source>
        <dbReference type="Proteomes" id="UP001152747"/>
    </source>
</evidence>
<organism evidence="1 2">
    <name type="scientific">Caenorhabditis angaria</name>
    <dbReference type="NCBI Taxonomy" id="860376"/>
    <lineage>
        <taxon>Eukaryota</taxon>
        <taxon>Metazoa</taxon>
        <taxon>Ecdysozoa</taxon>
        <taxon>Nematoda</taxon>
        <taxon>Chromadorea</taxon>
        <taxon>Rhabditida</taxon>
        <taxon>Rhabditina</taxon>
        <taxon>Rhabditomorpha</taxon>
        <taxon>Rhabditoidea</taxon>
        <taxon>Rhabditidae</taxon>
        <taxon>Peloderinae</taxon>
        <taxon>Caenorhabditis</taxon>
    </lineage>
</organism>
<comment type="caution">
    <text evidence="1">The sequence shown here is derived from an EMBL/GenBank/DDBJ whole genome shotgun (WGS) entry which is preliminary data.</text>
</comment>
<name>A0A9P1MZK3_9PELO</name>
<proteinExistence type="predicted"/>